<dbReference type="Gramene" id="ONK81904">
    <property type="protein sequence ID" value="ONK81904"/>
    <property type="gene ID" value="A4U43_C01F34050"/>
</dbReference>
<reference evidence="2" key="1">
    <citation type="journal article" date="2017" name="Nat. Commun.">
        <title>The asparagus genome sheds light on the origin and evolution of a young Y chromosome.</title>
        <authorList>
            <person name="Harkess A."/>
            <person name="Zhou J."/>
            <person name="Xu C."/>
            <person name="Bowers J.E."/>
            <person name="Van der Hulst R."/>
            <person name="Ayyampalayam S."/>
            <person name="Mercati F."/>
            <person name="Riccardi P."/>
            <person name="McKain M.R."/>
            <person name="Kakrana A."/>
            <person name="Tang H."/>
            <person name="Ray J."/>
            <person name="Groenendijk J."/>
            <person name="Arikit S."/>
            <person name="Mathioni S.M."/>
            <person name="Nakano M."/>
            <person name="Shan H."/>
            <person name="Telgmann-Rauber A."/>
            <person name="Kanno A."/>
            <person name="Yue Z."/>
            <person name="Chen H."/>
            <person name="Li W."/>
            <person name="Chen Y."/>
            <person name="Xu X."/>
            <person name="Zhang Y."/>
            <person name="Luo S."/>
            <person name="Chen H."/>
            <person name="Gao J."/>
            <person name="Mao Z."/>
            <person name="Pires J.C."/>
            <person name="Luo M."/>
            <person name="Kudrna D."/>
            <person name="Wing R.A."/>
            <person name="Meyers B.C."/>
            <person name="Yi K."/>
            <person name="Kong H."/>
            <person name="Lavrijsen P."/>
            <person name="Sunseri F."/>
            <person name="Falavigna A."/>
            <person name="Ye Y."/>
            <person name="Leebens-Mack J.H."/>
            <person name="Chen G."/>
        </authorList>
    </citation>
    <scope>NUCLEOTIDE SEQUENCE [LARGE SCALE GENOMIC DNA]</scope>
    <source>
        <strain evidence="2">cv. DH0086</strain>
    </source>
</reference>
<keyword evidence="2" id="KW-1185">Reference proteome</keyword>
<feature type="non-terminal residue" evidence="1">
    <location>
        <position position="52"/>
    </location>
</feature>
<dbReference type="Proteomes" id="UP000243459">
    <property type="component" value="Chromosome 1"/>
</dbReference>
<feature type="non-terminal residue" evidence="1">
    <location>
        <position position="1"/>
    </location>
</feature>
<evidence type="ECO:0000313" key="1">
    <source>
        <dbReference type="EMBL" id="ONK81904.1"/>
    </source>
</evidence>
<evidence type="ECO:0000313" key="2">
    <source>
        <dbReference type="Proteomes" id="UP000243459"/>
    </source>
</evidence>
<organism evidence="1 2">
    <name type="scientific">Asparagus officinalis</name>
    <name type="common">Garden asparagus</name>
    <dbReference type="NCBI Taxonomy" id="4686"/>
    <lineage>
        <taxon>Eukaryota</taxon>
        <taxon>Viridiplantae</taxon>
        <taxon>Streptophyta</taxon>
        <taxon>Embryophyta</taxon>
        <taxon>Tracheophyta</taxon>
        <taxon>Spermatophyta</taxon>
        <taxon>Magnoliopsida</taxon>
        <taxon>Liliopsida</taxon>
        <taxon>Asparagales</taxon>
        <taxon>Asparagaceae</taxon>
        <taxon>Asparagoideae</taxon>
        <taxon>Asparagus</taxon>
    </lineage>
</organism>
<dbReference type="AlphaFoldDB" id="A0A5P1FV62"/>
<proteinExistence type="predicted"/>
<protein>
    <submittedName>
        <fullName evidence="1">Uncharacterized protein</fullName>
    </submittedName>
</protein>
<accession>A0A5P1FV62</accession>
<gene>
    <name evidence="1" type="ORF">A4U43_C01F34050</name>
</gene>
<sequence>ASVGGERVTNEDPKQIQQLSLAANCPQFSIEKDYVATRWYKAPELCGSLFSK</sequence>
<dbReference type="EMBL" id="CM007381">
    <property type="protein sequence ID" value="ONK81904.1"/>
    <property type="molecule type" value="Genomic_DNA"/>
</dbReference>
<name>A0A5P1FV62_ASPOF</name>